<dbReference type="OrthoDB" id="344729at2"/>
<organism evidence="3 4">
    <name type="scientific">Parasphingorhabdus marina DSM 22363</name>
    <dbReference type="NCBI Taxonomy" id="1123272"/>
    <lineage>
        <taxon>Bacteria</taxon>
        <taxon>Pseudomonadati</taxon>
        <taxon>Pseudomonadota</taxon>
        <taxon>Alphaproteobacteria</taxon>
        <taxon>Sphingomonadales</taxon>
        <taxon>Sphingomonadaceae</taxon>
        <taxon>Parasphingorhabdus</taxon>
    </lineage>
</organism>
<keyword evidence="4" id="KW-1185">Reference proteome</keyword>
<evidence type="ECO:0000256" key="1">
    <source>
        <dbReference type="SAM" id="SignalP"/>
    </source>
</evidence>
<dbReference type="Proteomes" id="UP000185192">
    <property type="component" value="Unassembled WGS sequence"/>
</dbReference>
<dbReference type="AlphaFoldDB" id="A0A1N6FEB2"/>
<accession>A0A1N6FEB2</accession>
<gene>
    <name evidence="3" type="ORF">SAMN02745824_2357</name>
</gene>
<feature type="domain" description="YHS" evidence="2">
    <location>
        <begin position="55"/>
        <end position="95"/>
    </location>
</feature>
<sequence>MKSIIVPLALALTASAATLALPTAPALAGPTYTGVKGGNVAVGGYDVTSYFTGSGVPVKGSKAHRVSYKGADYYFSTAANAEKFKEKPTAFAPQYGGHCAWAMSRGSLAPGDPLVYKVVDGKLYFNVNKQVQKTWLTDIAGFIKKADINWPKFPDTAKFGG</sequence>
<evidence type="ECO:0000313" key="4">
    <source>
        <dbReference type="Proteomes" id="UP000185192"/>
    </source>
</evidence>
<evidence type="ECO:0000259" key="2">
    <source>
        <dbReference type="Pfam" id="PF04945"/>
    </source>
</evidence>
<keyword evidence="1" id="KW-0732">Signal</keyword>
<dbReference type="EMBL" id="FSQW01000002">
    <property type="protein sequence ID" value="SIN93554.1"/>
    <property type="molecule type" value="Genomic_DNA"/>
</dbReference>
<feature type="signal peptide" evidence="1">
    <location>
        <begin position="1"/>
        <end position="28"/>
    </location>
</feature>
<dbReference type="Pfam" id="PF04945">
    <property type="entry name" value="YHS"/>
    <property type="match status" value="1"/>
</dbReference>
<dbReference type="RefSeq" id="WP_074205396.1">
    <property type="nucleotide sequence ID" value="NZ_FSQW01000002.1"/>
</dbReference>
<dbReference type="InterPro" id="IPR007029">
    <property type="entry name" value="YHS_dom"/>
</dbReference>
<dbReference type="NCBIfam" id="NF041384">
    <property type="entry name" value="YHS_seleno_dom"/>
    <property type="match status" value="1"/>
</dbReference>
<reference evidence="4" key="1">
    <citation type="submission" date="2016-11" db="EMBL/GenBank/DDBJ databases">
        <authorList>
            <person name="Varghese N."/>
            <person name="Submissions S."/>
        </authorList>
    </citation>
    <scope>NUCLEOTIDE SEQUENCE [LARGE SCALE GENOMIC DNA]</scope>
    <source>
        <strain evidence="4">DSM 22363</strain>
    </source>
</reference>
<proteinExistence type="predicted"/>
<protein>
    <submittedName>
        <fullName evidence="3">YHS domain-containing protein</fullName>
    </submittedName>
</protein>
<name>A0A1N6FEB2_9SPHN</name>
<dbReference type="STRING" id="1123272.SAMN02745824_2357"/>
<feature type="chain" id="PRO_5012748948" evidence="1">
    <location>
        <begin position="29"/>
        <end position="161"/>
    </location>
</feature>
<evidence type="ECO:0000313" key="3">
    <source>
        <dbReference type="EMBL" id="SIN93554.1"/>
    </source>
</evidence>